<evidence type="ECO:0000256" key="12">
    <source>
        <dbReference type="ARBA" id="ARBA00023004"/>
    </source>
</evidence>
<dbReference type="eggNOG" id="KOG0430">
    <property type="taxonomic scope" value="Eukaryota"/>
</dbReference>
<dbReference type="PROSITE" id="PS00559">
    <property type="entry name" value="MOLYBDOPTERIN_EUK"/>
    <property type="match status" value="1"/>
</dbReference>
<keyword evidence="14" id="KW-0520">NAD</keyword>
<reference evidence="23 24" key="1">
    <citation type="journal article" date="2008" name="Nature">
        <title>The Trichoplax genome and the nature of placozoans.</title>
        <authorList>
            <person name="Srivastava M."/>
            <person name="Begovic E."/>
            <person name="Chapman J."/>
            <person name="Putnam N.H."/>
            <person name="Hellsten U."/>
            <person name="Kawashima T."/>
            <person name="Kuo A."/>
            <person name="Mitros T."/>
            <person name="Salamov A."/>
            <person name="Carpenter M.L."/>
            <person name="Signorovitch A.Y."/>
            <person name="Moreno M.A."/>
            <person name="Kamm K."/>
            <person name="Grimwood J."/>
            <person name="Schmutz J."/>
            <person name="Shapiro H."/>
            <person name="Grigoriev I.V."/>
            <person name="Buss L.W."/>
            <person name="Schierwater B."/>
            <person name="Dellaporta S.L."/>
            <person name="Rokhsar D.S."/>
        </authorList>
    </citation>
    <scope>NUCLEOTIDE SEQUENCE [LARGE SCALE GENOMIC DNA]</scope>
    <source>
        <strain evidence="23 24">Grell-BS-1999</strain>
    </source>
</reference>
<evidence type="ECO:0000256" key="18">
    <source>
        <dbReference type="ARBA" id="ARBA00049517"/>
    </source>
</evidence>
<dbReference type="Pfam" id="PF01315">
    <property type="entry name" value="Ald_Xan_dh_C"/>
    <property type="match status" value="1"/>
</dbReference>
<dbReference type="Gene3D" id="3.30.43.10">
    <property type="entry name" value="Uridine Diphospho-n-acetylenolpyruvylglucosamine Reductase, domain 2"/>
    <property type="match status" value="1"/>
</dbReference>
<evidence type="ECO:0000256" key="20">
    <source>
        <dbReference type="PIRSR" id="PIRSR000127-2"/>
    </source>
</evidence>
<dbReference type="InterPro" id="IPR002346">
    <property type="entry name" value="Mopterin_DH_FAD-bd"/>
</dbReference>
<gene>
    <name evidence="23" type="ORF">TRIADDRAFT_26553</name>
</gene>
<dbReference type="InterPro" id="IPR001041">
    <property type="entry name" value="2Fe-2S_ferredoxin-type"/>
</dbReference>
<dbReference type="RefSeq" id="XP_002113213.1">
    <property type="nucleotide sequence ID" value="XM_002113177.1"/>
</dbReference>
<evidence type="ECO:0000256" key="9">
    <source>
        <dbReference type="ARBA" id="ARBA00022723"/>
    </source>
</evidence>
<evidence type="ECO:0000313" key="24">
    <source>
        <dbReference type="Proteomes" id="UP000009022"/>
    </source>
</evidence>
<keyword evidence="24" id="KW-1185">Reference proteome</keyword>
<feature type="binding site" evidence="21">
    <location>
        <position position="788"/>
    </location>
    <ligand>
        <name>Mo-molybdopterin</name>
        <dbReference type="ChEBI" id="CHEBI:71302"/>
    </ligand>
    <ligandPart>
        <name>Mo</name>
        <dbReference type="ChEBI" id="CHEBI:28685"/>
    </ligandPart>
</feature>
<comment type="cofactor">
    <cofactor evidence="1 20">
        <name>FAD</name>
        <dbReference type="ChEBI" id="CHEBI:57692"/>
    </cofactor>
</comment>
<evidence type="ECO:0000256" key="21">
    <source>
        <dbReference type="PIRSR" id="PIRSR000127-3"/>
    </source>
</evidence>
<dbReference type="PROSITE" id="PS51387">
    <property type="entry name" value="FAD_PCMH"/>
    <property type="match status" value="1"/>
</dbReference>
<dbReference type="Gene3D" id="3.10.20.30">
    <property type="match status" value="1"/>
</dbReference>
<dbReference type="InterPro" id="IPR036010">
    <property type="entry name" value="2Fe-2S_ferredoxin-like_sf"/>
</dbReference>
<feature type="binding site" evidence="21">
    <location>
        <position position="98"/>
    </location>
    <ligand>
        <name>[2Fe-2S] cluster</name>
        <dbReference type="ChEBI" id="CHEBI:190135"/>
        <label>2</label>
    </ligand>
</feature>
<evidence type="ECO:0000256" key="11">
    <source>
        <dbReference type="ARBA" id="ARBA00023002"/>
    </source>
</evidence>
<dbReference type="Gene3D" id="1.10.150.120">
    <property type="entry name" value="[2Fe-2S]-binding domain"/>
    <property type="match status" value="1"/>
</dbReference>
<feature type="binding site" evidence="20">
    <location>
        <position position="870"/>
    </location>
    <ligand>
        <name>substrate</name>
    </ligand>
</feature>
<evidence type="ECO:0000259" key="22">
    <source>
        <dbReference type="PROSITE" id="PS51387"/>
    </source>
</evidence>
<evidence type="ECO:0000256" key="16">
    <source>
        <dbReference type="ARBA" id="ARBA00034078"/>
    </source>
</evidence>
<evidence type="ECO:0000256" key="10">
    <source>
        <dbReference type="ARBA" id="ARBA00022827"/>
    </source>
</evidence>
<dbReference type="Pfam" id="PF00941">
    <property type="entry name" value="FAD_binding_5"/>
    <property type="match status" value="1"/>
</dbReference>
<evidence type="ECO:0000313" key="23">
    <source>
        <dbReference type="EMBL" id="EDV23687.1"/>
    </source>
</evidence>
<dbReference type="FunFam" id="1.10.150.120:FF:000009">
    <property type="entry name" value="Aldehyde oxidase 6"/>
    <property type="match status" value="1"/>
</dbReference>
<dbReference type="Gene3D" id="3.30.465.10">
    <property type="match status" value="1"/>
</dbReference>
<dbReference type="GO" id="GO:0006145">
    <property type="term" value="P:purine nucleobase catabolic process"/>
    <property type="evidence" value="ECO:0007669"/>
    <property type="project" value="UniProtKB-ARBA"/>
</dbReference>
<dbReference type="InterPro" id="IPR012675">
    <property type="entry name" value="Beta-grasp_dom_sf"/>
</dbReference>
<dbReference type="Proteomes" id="UP000009022">
    <property type="component" value="Unassembled WGS sequence"/>
</dbReference>
<dbReference type="CDD" id="cd00207">
    <property type="entry name" value="fer2"/>
    <property type="match status" value="1"/>
</dbReference>
<feature type="domain" description="FAD-binding PCMH-type" evidence="22">
    <location>
        <begin position="203"/>
        <end position="389"/>
    </location>
</feature>
<dbReference type="NCBIfam" id="TIGR02963">
    <property type="entry name" value="xanthine_xdhA"/>
    <property type="match status" value="1"/>
</dbReference>
<keyword evidence="10 20" id="KW-0274">FAD</keyword>
<dbReference type="Pfam" id="PF00111">
    <property type="entry name" value="Fer2"/>
    <property type="match status" value="1"/>
</dbReference>
<feature type="binding site" evidence="20">
    <location>
        <begin position="321"/>
        <end position="325"/>
    </location>
    <ligand>
        <name>FAD</name>
        <dbReference type="ChEBI" id="CHEBI:57692"/>
    </ligand>
</feature>
<feature type="binding site" evidence="21">
    <location>
        <position position="133"/>
    </location>
    <ligand>
        <name>[2Fe-2S] cluster</name>
        <dbReference type="ChEBI" id="CHEBI:190135"/>
        <label>2</label>
    </ligand>
</feature>
<evidence type="ECO:0000256" key="13">
    <source>
        <dbReference type="ARBA" id="ARBA00023014"/>
    </source>
</evidence>
<sequence length="1316" mass="146036">IVENVQPEWTLLRFLRNQLHLTGTKLACGEGGCGACTAMISRYDRFEEKIIHYTVNTCLIPLCTLDFTAVTTVEGIGSTNTKLHPVQERIAKTHGSQCGFCTPGFVMSMYTLLRNNPQPTEEEIESACEGNLCRCTGYRGILDGFKTFSKSYCCKKELKNAEGEMTCKLYSLSEFEEYDPSQDLIFPPELLIMKDRPQHSLSITGKQFTWFRPSTIDELLSLKKEYPAAKLVVGNTEIGLEMKSKCLRYPVLISPCEIPQLNGVHYANEGIELGACISLTRLNKVLKEVIEKLPEYKTRVFAAIVEMLRWFGGQQIRNVGSIVGNIMNASPISDLNPLFLAAKAKLTIQSVDGLKKVITMDENFFTSYRKTCIKEDEIVISILIPYTIENEYFYGFKQARRRTDDLAIVNAGMRIIISKSERESNFTIKDCLLCFGGMAAVTVIAKQASNFLIGRQAKLLLLDILPWNTTLTESVIHLLNEDMPLPFSAPGGMIEFRKALAASFFFKFYLLVTSQISIEKENLTSQLPTSYLSACSVFKQDPMQSIQVFEKPDPNLPPDSGMRKPIVHQSALTQATGEAIYSDDLPTFSNELNASLVLSKKPHAVIKSIRFEKALQMPGVVSHVTAADIPGTNHFGPAVADDEVFATTKVTCIGHIIGVILADTKEHADDAVAAVEIEYKDLPAILTIEEAIEAKSFYQPIRHRQVGDVEQELEMSDQVIEGELRIGGQEHFYFETQSCLALPKLENGEMEIFASTQNPSGTQLTAARTLAIPANRVVCRVKRLGGGFGGKETRTVGFTTAIAVAAQKVRKPVRCVLERDIDMSITGTRHPFLFRYKVGFSNNGAVRALKIRMYSNAGNSFDLSLAVMERALIGFRSCYHFSNIDIMGYICKTNIPSNTAFRGFGSPQGMLLTETILNDVATACDLPPLKVVREVNLHKDGDLAHYNMTVENSKASLVLQQVVEKSHYERRKQQISSFNRENRWKKRGIAVIPTGFPISYPLKFFNQGGALVMIYLDGSVLLSHGGTEMGQGLHTKLTQICSHVLGVPVEKVHMLETSTSSVPNTTPTSASVATDLNGGAVLNACEKLKDRIAPYQAANPKGKWEDWITAAYLDRVNLSANGFYRLPDRVNYDWEANTGQPFYYITYGAAVSEVEIDTLTGSHHIIRSDIVMDVGKSINPAIDIGQIEGAFMQGIGLFTLEEQYFSPEGKLLTRGPSTYKLPTSRDIPNEFYVSLLPNVPNDKAVFSSKGIGEPPLFLGSSVFFAIKDAINSARYNIQQEVGLGLIYRLDSPGTCERIRMACQDQITTAVFHYYII</sequence>
<dbReference type="GO" id="GO:0004854">
    <property type="term" value="F:xanthine dehydrogenase activity"/>
    <property type="evidence" value="ECO:0007669"/>
    <property type="project" value="UniProtKB-EC"/>
</dbReference>
<evidence type="ECO:0000256" key="5">
    <source>
        <dbReference type="ARBA" id="ARBA00013123"/>
    </source>
</evidence>
<dbReference type="FunFam" id="3.90.1170.50:FF:000001">
    <property type="entry name" value="Aldehyde oxidase 1"/>
    <property type="match status" value="1"/>
</dbReference>
<dbReference type="Gene3D" id="3.30.390.50">
    <property type="entry name" value="CO dehydrogenase flavoprotein, C-terminal domain"/>
    <property type="match status" value="1"/>
</dbReference>
<evidence type="ECO:0000256" key="2">
    <source>
        <dbReference type="ARBA" id="ARBA00004275"/>
    </source>
</evidence>
<dbReference type="FunFam" id="3.10.20.30:FF:000015">
    <property type="entry name" value="Aldehyde oxidase 1"/>
    <property type="match status" value="1"/>
</dbReference>
<dbReference type="InterPro" id="IPR014307">
    <property type="entry name" value="Xanthine_DH_ssu"/>
</dbReference>
<evidence type="ECO:0000256" key="3">
    <source>
        <dbReference type="ARBA" id="ARBA00006849"/>
    </source>
</evidence>
<comment type="cofactor">
    <cofactor evidence="16">
        <name>[2Fe-2S] cluster</name>
        <dbReference type="ChEBI" id="CHEBI:190135"/>
    </cofactor>
</comment>
<evidence type="ECO:0000256" key="15">
    <source>
        <dbReference type="ARBA" id="ARBA00023140"/>
    </source>
</evidence>
<dbReference type="SUPFAM" id="SSF54665">
    <property type="entry name" value="CO dehydrogenase molybdoprotein N-domain-like"/>
    <property type="match status" value="1"/>
</dbReference>
<dbReference type="FunFam" id="3.30.390.50:FF:000001">
    <property type="entry name" value="Xanthine dehydrogenase oxidase"/>
    <property type="match status" value="1"/>
</dbReference>
<keyword evidence="11" id="KW-0560">Oxidoreductase</keyword>
<dbReference type="GeneID" id="6754426"/>
<dbReference type="InterPro" id="IPR016167">
    <property type="entry name" value="FAD-bd_PCMH_sub1"/>
</dbReference>
<proteinExistence type="inferred from homology"/>
<keyword evidence="6 21" id="KW-0500">Molybdenum</keyword>
<dbReference type="SMART" id="SM01008">
    <property type="entry name" value="Ald_Xan_dh_C"/>
    <property type="match status" value="1"/>
</dbReference>
<dbReference type="InterPro" id="IPR036683">
    <property type="entry name" value="CO_DH_flav_C_dom_sf"/>
</dbReference>
<feature type="non-terminal residue" evidence="23">
    <location>
        <position position="1"/>
    </location>
</feature>
<keyword evidence="8 21" id="KW-0001">2Fe-2S</keyword>
<dbReference type="OMA" id="GGLIWYR"/>
<dbReference type="PROSITE" id="PS00197">
    <property type="entry name" value="2FE2S_FER_1"/>
    <property type="match status" value="1"/>
</dbReference>
<evidence type="ECO:0000256" key="1">
    <source>
        <dbReference type="ARBA" id="ARBA00001974"/>
    </source>
</evidence>
<feature type="binding site" evidence="21">
    <location>
        <position position="1070"/>
    </location>
    <ligand>
        <name>Mo-molybdopterin</name>
        <dbReference type="ChEBI" id="CHEBI:71302"/>
    </ligand>
    <ligandPart>
        <name>Mo</name>
        <dbReference type="ChEBI" id="CHEBI:28685"/>
    </ligandPart>
</feature>
<dbReference type="STRING" id="10228.B3S0Q8"/>
<dbReference type="FunFam" id="3.30.365.10:FF:000003">
    <property type="entry name" value="Aldehyde oxidase 1"/>
    <property type="match status" value="1"/>
</dbReference>
<dbReference type="InterPro" id="IPR036318">
    <property type="entry name" value="FAD-bd_PCMH-like_sf"/>
</dbReference>
<feature type="binding site" evidence="20">
    <location>
        <position position="311"/>
    </location>
    <ligand>
        <name>FAD</name>
        <dbReference type="ChEBI" id="CHEBI:57692"/>
    </ligand>
</feature>
<evidence type="ECO:0000256" key="4">
    <source>
        <dbReference type="ARBA" id="ARBA00011738"/>
    </source>
</evidence>
<dbReference type="InParanoid" id="B3S0Q8"/>
<dbReference type="Pfam" id="PF20256">
    <property type="entry name" value="MoCoBD_2"/>
    <property type="match status" value="1"/>
</dbReference>
<dbReference type="CTD" id="6754426"/>
<feature type="binding site" evidence="20">
    <location>
        <position position="397"/>
    </location>
    <ligand>
        <name>FAD</name>
        <dbReference type="ChEBI" id="CHEBI:57692"/>
    </ligand>
</feature>
<dbReference type="InterPro" id="IPR036884">
    <property type="entry name" value="2Fe-2S-bd_dom_sf"/>
</dbReference>
<dbReference type="SUPFAM" id="SSF54292">
    <property type="entry name" value="2Fe-2S ferredoxin-like"/>
    <property type="match status" value="1"/>
</dbReference>
<comment type="subunit">
    <text evidence="4">Homodimer.</text>
</comment>
<comment type="cofactor">
    <cofactor evidence="21">
        <name>[2Fe-2S] cluster</name>
        <dbReference type="ChEBI" id="CHEBI:190135"/>
    </cofactor>
    <text evidence="21">Binds 2 [2Fe-2S] clusters.</text>
</comment>
<evidence type="ECO:0000256" key="6">
    <source>
        <dbReference type="ARBA" id="ARBA00022505"/>
    </source>
</evidence>
<dbReference type="EC" id="1.17.1.4" evidence="5"/>
<evidence type="ECO:0000256" key="8">
    <source>
        <dbReference type="ARBA" id="ARBA00022714"/>
    </source>
</evidence>
<dbReference type="FunFam" id="3.30.365.10:FF:000002">
    <property type="entry name" value="Xanthine dehydrogenase oxidase"/>
    <property type="match status" value="1"/>
</dbReference>
<dbReference type="Gene3D" id="3.90.1170.50">
    <property type="entry name" value="Aldehyde oxidase/xanthine dehydrogenase, a/b hammerhead"/>
    <property type="match status" value="1"/>
</dbReference>
<keyword evidence="15" id="KW-0576">Peroxisome</keyword>
<comment type="catalytic activity">
    <reaction evidence="18">
        <text>hypoxanthine + NAD(+) + H2O = xanthine + NADH + H(+)</text>
        <dbReference type="Rhea" id="RHEA:24670"/>
        <dbReference type="ChEBI" id="CHEBI:15377"/>
        <dbReference type="ChEBI" id="CHEBI:15378"/>
        <dbReference type="ChEBI" id="CHEBI:17368"/>
        <dbReference type="ChEBI" id="CHEBI:17712"/>
        <dbReference type="ChEBI" id="CHEBI:57540"/>
        <dbReference type="ChEBI" id="CHEBI:57945"/>
        <dbReference type="EC" id="1.17.1.4"/>
    </reaction>
</comment>
<feature type="binding site" evidence="21">
    <location>
        <position position="36"/>
    </location>
    <ligand>
        <name>[2Fe-2S] cluster</name>
        <dbReference type="ChEBI" id="CHEBI:190135"/>
        <label>1</label>
    </ligand>
</feature>
<dbReference type="InterPro" id="IPR005107">
    <property type="entry name" value="CO_DH_flav_C"/>
</dbReference>
<dbReference type="HOGENOM" id="CLU_001681_1_2_1"/>
<dbReference type="InterPro" id="IPR008274">
    <property type="entry name" value="AldOxase/xan_DH_MoCoBD1"/>
</dbReference>
<dbReference type="PIRSF" id="PIRSF000127">
    <property type="entry name" value="Xanthine_DH"/>
    <property type="match status" value="1"/>
</dbReference>
<feature type="binding site" evidence="21">
    <location>
        <position position="101"/>
    </location>
    <ligand>
        <name>[2Fe-2S] cluster</name>
        <dbReference type="ChEBI" id="CHEBI:190135"/>
        <label>2</label>
    </ligand>
</feature>
<dbReference type="SUPFAM" id="SSF56176">
    <property type="entry name" value="FAD-binding/transporter-associated domain-like"/>
    <property type="match status" value="1"/>
</dbReference>
<dbReference type="OrthoDB" id="8300278at2759"/>
<evidence type="ECO:0000256" key="14">
    <source>
        <dbReference type="ARBA" id="ARBA00023027"/>
    </source>
</evidence>
<feature type="binding site" evidence="20">
    <location>
        <position position="792"/>
    </location>
    <ligand>
        <name>substrate</name>
    </ligand>
</feature>
<dbReference type="GO" id="GO:0051537">
    <property type="term" value="F:2 iron, 2 sulfur cluster binding"/>
    <property type="evidence" value="ECO:0007669"/>
    <property type="project" value="UniProtKB-KW"/>
</dbReference>
<name>B3S0Q8_TRIAD</name>
<keyword evidence="9 21" id="KW-0479">Metal-binding</keyword>
<dbReference type="GO" id="GO:0043546">
    <property type="term" value="F:molybdopterin cofactor binding"/>
    <property type="evidence" value="ECO:0007669"/>
    <property type="project" value="InterPro"/>
</dbReference>
<dbReference type="Pfam" id="PF03450">
    <property type="entry name" value="CO_deh_flav_C"/>
    <property type="match status" value="1"/>
</dbReference>
<feature type="binding site" evidence="20">
    <location>
        <position position="904"/>
    </location>
    <ligand>
        <name>substrate</name>
    </ligand>
</feature>
<dbReference type="FunFam" id="3.30.43.10:FF:000001">
    <property type="entry name" value="Xanthine dehydrogenase/oxidase"/>
    <property type="match status" value="1"/>
</dbReference>
<dbReference type="KEGG" id="tad:TRIADDRAFT_26553"/>
<dbReference type="Pfam" id="PF01799">
    <property type="entry name" value="Fer2_2"/>
    <property type="match status" value="1"/>
</dbReference>
<dbReference type="InterPro" id="IPR046867">
    <property type="entry name" value="AldOxase/xan_DH_MoCoBD2"/>
</dbReference>
<dbReference type="GO" id="GO:0005506">
    <property type="term" value="F:iron ion binding"/>
    <property type="evidence" value="ECO:0007669"/>
    <property type="project" value="InterPro"/>
</dbReference>
<feature type="binding site" evidence="20">
    <location>
        <position position="334"/>
    </location>
    <ligand>
        <name>FAD</name>
        <dbReference type="ChEBI" id="CHEBI:57692"/>
    </ligand>
</feature>
<dbReference type="InterPro" id="IPR036856">
    <property type="entry name" value="Ald_Oxase/Xan_DH_a/b_sf"/>
</dbReference>
<feature type="binding site" evidence="20">
    <location>
        <begin position="231"/>
        <end position="238"/>
    </location>
    <ligand>
        <name>FAD</name>
        <dbReference type="ChEBI" id="CHEBI:57692"/>
    </ligand>
</feature>
<comment type="cofactor">
    <cofactor evidence="21">
        <name>Mo-molybdopterin</name>
        <dbReference type="ChEBI" id="CHEBI:71302"/>
    </cofactor>
    <text evidence="21">Binds 1 Mo-molybdopterin (Mo-MPT) cofactor per subunit.</text>
</comment>
<keyword evidence="12 21" id="KW-0408">Iron</keyword>
<feature type="binding site" evidence="21">
    <location>
        <position position="28"/>
    </location>
    <ligand>
        <name>[2Fe-2S] cluster</name>
        <dbReference type="ChEBI" id="CHEBI:190135"/>
        <label>1</label>
    </ligand>
</feature>
<feature type="binding site" evidence="21">
    <location>
        <position position="135"/>
    </location>
    <ligand>
        <name>[2Fe-2S] cluster</name>
        <dbReference type="ChEBI" id="CHEBI:190135"/>
        <label>2</label>
    </ligand>
</feature>
<evidence type="ECO:0000256" key="19">
    <source>
        <dbReference type="PIRSR" id="PIRSR000127-1"/>
    </source>
</evidence>
<protein>
    <recommendedName>
        <fullName evidence="5">xanthine dehydrogenase</fullName>
        <ecNumber evidence="5">1.17.1.4</ecNumber>
    </recommendedName>
</protein>
<dbReference type="FunFam" id="3.30.465.10:FF:000004">
    <property type="entry name" value="Xanthine dehydrogenase/oxidase"/>
    <property type="match status" value="1"/>
</dbReference>
<keyword evidence="13 21" id="KW-0411">Iron-sulfur</keyword>
<feature type="binding site" evidence="21">
    <location>
        <position position="33"/>
    </location>
    <ligand>
        <name>[2Fe-2S] cluster</name>
        <dbReference type="ChEBI" id="CHEBI:190135"/>
        <label>1</label>
    </ligand>
</feature>
<dbReference type="InterPro" id="IPR037165">
    <property type="entry name" value="AldOxase/xan_DH_Mopterin-bd_sf"/>
</dbReference>
<organism evidence="23 24">
    <name type="scientific">Trichoplax adhaerens</name>
    <name type="common">Trichoplax reptans</name>
    <dbReference type="NCBI Taxonomy" id="10228"/>
    <lineage>
        <taxon>Eukaryota</taxon>
        <taxon>Metazoa</taxon>
        <taxon>Placozoa</taxon>
        <taxon>Uniplacotomia</taxon>
        <taxon>Trichoplacea</taxon>
        <taxon>Trichoplacidae</taxon>
        <taxon>Trichoplax</taxon>
    </lineage>
</organism>
<dbReference type="SMART" id="SM01092">
    <property type="entry name" value="CO_deh_flav_C"/>
    <property type="match status" value="1"/>
</dbReference>
<comment type="similarity">
    <text evidence="3">Belongs to the xanthine dehydrogenase family.</text>
</comment>
<dbReference type="FunCoup" id="B3S0Q8">
    <property type="interactions" value="274"/>
</dbReference>
<feature type="binding site" evidence="21">
    <location>
        <position position="902"/>
    </location>
    <ligand>
        <name>Mo-molybdopterin</name>
        <dbReference type="ChEBI" id="CHEBI:71302"/>
    </ligand>
    <ligandPart>
        <name>Mo</name>
        <dbReference type="ChEBI" id="CHEBI:28685"/>
    </ligandPart>
</feature>
<dbReference type="SUPFAM" id="SSF56003">
    <property type="entry name" value="Molybdenum cofactor-binding domain"/>
    <property type="match status" value="1"/>
</dbReference>
<dbReference type="FunFam" id="3.30.365.10:FF:000004">
    <property type="entry name" value="Xanthine dehydrogenase oxidase"/>
    <property type="match status" value="1"/>
</dbReference>
<dbReference type="SMR" id="B3S0Q8"/>
<dbReference type="GO" id="GO:0005777">
    <property type="term" value="C:peroxisome"/>
    <property type="evidence" value="ECO:0007669"/>
    <property type="project" value="UniProtKB-SubCell"/>
</dbReference>
<keyword evidence="7" id="KW-0285">Flavoprotein</keyword>
<dbReference type="InterPro" id="IPR006058">
    <property type="entry name" value="2Fe2S_fd_BS"/>
</dbReference>
<feature type="binding site" evidence="21">
    <location>
        <position position="58"/>
    </location>
    <ligand>
        <name>[2Fe-2S] cluster</name>
        <dbReference type="ChEBI" id="CHEBI:190135"/>
        <label>1</label>
    </ligand>
</feature>
<dbReference type="InterPro" id="IPR022407">
    <property type="entry name" value="OxRdtase_Mopterin_BS"/>
</dbReference>
<dbReference type="PANTHER" id="PTHR45444">
    <property type="entry name" value="XANTHINE DEHYDROGENASE"/>
    <property type="match status" value="1"/>
</dbReference>
<comment type="catalytic activity">
    <reaction evidence="17">
        <text>xanthine + NAD(+) + H2O = urate + NADH + H(+)</text>
        <dbReference type="Rhea" id="RHEA:16669"/>
        <dbReference type="ChEBI" id="CHEBI:15377"/>
        <dbReference type="ChEBI" id="CHEBI:15378"/>
        <dbReference type="ChEBI" id="CHEBI:17712"/>
        <dbReference type="ChEBI" id="CHEBI:17775"/>
        <dbReference type="ChEBI" id="CHEBI:57540"/>
        <dbReference type="ChEBI" id="CHEBI:57945"/>
        <dbReference type="EC" id="1.17.1.4"/>
    </reaction>
</comment>
<dbReference type="GO" id="GO:0071949">
    <property type="term" value="F:FAD binding"/>
    <property type="evidence" value="ECO:0007669"/>
    <property type="project" value="InterPro"/>
</dbReference>
<dbReference type="InterPro" id="IPR000674">
    <property type="entry name" value="Ald_Oxase/Xan_DH_a/b"/>
</dbReference>
<accession>B3S0Q8</accession>
<feature type="active site" description="Proton acceptor" evidence="19">
    <location>
        <position position="1253"/>
    </location>
</feature>
<feature type="binding site" evidence="21">
    <location>
        <position position="757"/>
    </location>
    <ligand>
        <name>Mo-molybdopterin</name>
        <dbReference type="ChEBI" id="CHEBI:71302"/>
    </ligand>
    <ligandPart>
        <name>Mo</name>
        <dbReference type="ChEBI" id="CHEBI:28685"/>
    </ligandPart>
</feature>
<comment type="subcellular location">
    <subcellularLocation>
        <location evidence="2">Peroxisome</location>
    </subcellularLocation>
</comment>
<evidence type="ECO:0000256" key="17">
    <source>
        <dbReference type="ARBA" id="ARBA00049017"/>
    </source>
</evidence>
<dbReference type="EMBL" id="DS985246">
    <property type="protein sequence ID" value="EDV23687.1"/>
    <property type="molecule type" value="Genomic_DNA"/>
</dbReference>
<dbReference type="SUPFAM" id="SSF55447">
    <property type="entry name" value="CO dehydrogenase flavoprotein C-terminal domain-like"/>
    <property type="match status" value="1"/>
</dbReference>
<dbReference type="InterPro" id="IPR016208">
    <property type="entry name" value="Ald_Oxase/xanthine_DH-like"/>
</dbReference>
<dbReference type="InterPro" id="IPR016169">
    <property type="entry name" value="FAD-bd_PCMH_sub2"/>
</dbReference>
<dbReference type="InterPro" id="IPR002888">
    <property type="entry name" value="2Fe-2S-bd"/>
</dbReference>
<dbReference type="InterPro" id="IPR016166">
    <property type="entry name" value="FAD-bd_PCMH"/>
</dbReference>
<dbReference type="Gene3D" id="3.30.365.10">
    <property type="entry name" value="Aldehyde oxidase/xanthine dehydrogenase, molybdopterin binding domain"/>
    <property type="match status" value="4"/>
</dbReference>
<dbReference type="PANTHER" id="PTHR45444:SF3">
    <property type="entry name" value="XANTHINE DEHYDROGENASE"/>
    <property type="match status" value="1"/>
</dbReference>
<dbReference type="GO" id="GO:0016491">
    <property type="term" value="F:oxidoreductase activity"/>
    <property type="evidence" value="ECO:0000318"/>
    <property type="project" value="GO_Central"/>
</dbReference>
<dbReference type="Pfam" id="PF02738">
    <property type="entry name" value="MoCoBD_1"/>
    <property type="match status" value="1"/>
</dbReference>
<evidence type="ECO:0000256" key="7">
    <source>
        <dbReference type="ARBA" id="ARBA00022630"/>
    </source>
</evidence>
<dbReference type="SUPFAM" id="SSF47741">
    <property type="entry name" value="CO dehydrogenase ISP C-domain like"/>
    <property type="match status" value="1"/>
</dbReference>
<dbReference type="PhylomeDB" id="B3S0Q8"/>